<reference evidence="1 2" key="1">
    <citation type="submission" date="2023-02" db="EMBL/GenBank/DDBJ databases">
        <title>Microbacterium betulae sp. nov., isolated from birch wood.</title>
        <authorList>
            <person name="Pasciak M."/>
            <person name="Pawlik K.J."/>
            <person name="Martynowski D."/>
            <person name="Laczmanski L."/>
            <person name="Ciekot J."/>
            <person name="Szponar B."/>
            <person name="Wojcik-Fatla A."/>
            <person name="Mackiewicz B."/>
            <person name="Farian E."/>
            <person name="Cholewa G."/>
            <person name="Cholewa A."/>
            <person name="Dutkiewicz J."/>
        </authorList>
    </citation>
    <scope>NUCLEOTIDE SEQUENCE [LARGE SCALE GENOMIC DNA]</scope>
    <source>
        <strain evidence="1 2">AB</strain>
    </source>
</reference>
<dbReference type="Proteomes" id="UP001305498">
    <property type="component" value="Chromosome"/>
</dbReference>
<dbReference type="EMBL" id="CP118157">
    <property type="protein sequence ID" value="WOF23806.1"/>
    <property type="molecule type" value="Genomic_DNA"/>
</dbReference>
<evidence type="ECO:0000313" key="1">
    <source>
        <dbReference type="EMBL" id="WOF23806.1"/>
    </source>
</evidence>
<accession>A0AA97I5J3</accession>
<organism evidence="1 2">
    <name type="scientific">Microbacterium betulae</name>
    <dbReference type="NCBI Taxonomy" id="2981139"/>
    <lineage>
        <taxon>Bacteria</taxon>
        <taxon>Bacillati</taxon>
        <taxon>Actinomycetota</taxon>
        <taxon>Actinomycetes</taxon>
        <taxon>Micrococcales</taxon>
        <taxon>Microbacteriaceae</taxon>
        <taxon>Microbacterium</taxon>
    </lineage>
</organism>
<dbReference type="SUPFAM" id="SSF103084">
    <property type="entry name" value="Holliday junction resolvase RusA"/>
    <property type="match status" value="1"/>
</dbReference>
<protein>
    <submittedName>
        <fullName evidence="1">Uncharacterized protein</fullName>
    </submittedName>
</protein>
<evidence type="ECO:0000313" key="2">
    <source>
        <dbReference type="Proteomes" id="UP001305498"/>
    </source>
</evidence>
<dbReference type="KEGG" id="mbet:N8K70_03760"/>
<dbReference type="RefSeq" id="WP_317140277.1">
    <property type="nucleotide sequence ID" value="NZ_CP118157.1"/>
</dbReference>
<name>A0AA97I5J3_9MICO</name>
<sequence>MSARTTPVERTELEVRGWSNPAPGMWHVHFAWPTNPLPMNGPKGANWRRAAVAERDVRDHAQQLIQQFARIPALGRCRALVTWWVTTNHVRDVDNLGRLEKRLFDAIVRAGVVADDRPALMVKDRAAILPVSQSAGLVSDRGFTLTIIRLDDPQGGDAA</sequence>
<dbReference type="GO" id="GO:0006281">
    <property type="term" value="P:DNA repair"/>
    <property type="evidence" value="ECO:0007669"/>
    <property type="project" value="InterPro"/>
</dbReference>
<proteinExistence type="predicted"/>
<dbReference type="AlphaFoldDB" id="A0AA97I5J3"/>
<dbReference type="GO" id="GO:0006310">
    <property type="term" value="P:DNA recombination"/>
    <property type="evidence" value="ECO:0007669"/>
    <property type="project" value="InterPro"/>
</dbReference>
<dbReference type="Gene3D" id="3.30.1330.70">
    <property type="entry name" value="Holliday junction resolvase RusA"/>
    <property type="match status" value="1"/>
</dbReference>
<dbReference type="InterPro" id="IPR036614">
    <property type="entry name" value="RusA-like_sf"/>
</dbReference>
<dbReference type="GO" id="GO:0000287">
    <property type="term" value="F:magnesium ion binding"/>
    <property type="evidence" value="ECO:0007669"/>
    <property type="project" value="InterPro"/>
</dbReference>
<gene>
    <name evidence="1" type="ORF">N8K70_03760</name>
</gene>
<keyword evidence="2" id="KW-1185">Reference proteome</keyword>